<keyword evidence="3" id="KW-0346">Stress response</keyword>
<dbReference type="GO" id="GO:0051087">
    <property type="term" value="F:protein-folding chaperone binding"/>
    <property type="evidence" value="ECO:0007669"/>
    <property type="project" value="InterPro"/>
</dbReference>
<dbReference type="CDD" id="cd00446">
    <property type="entry name" value="GrpE"/>
    <property type="match status" value="1"/>
</dbReference>
<accession>A0A1G2NA96</accession>
<dbReference type="GO" id="GO:0051082">
    <property type="term" value="F:unfolded protein binding"/>
    <property type="evidence" value="ECO:0007669"/>
    <property type="project" value="TreeGrafter"/>
</dbReference>
<dbReference type="SUPFAM" id="SSF58014">
    <property type="entry name" value="Coiled-coil domain of nucleotide exchange factor GrpE"/>
    <property type="match status" value="1"/>
</dbReference>
<dbReference type="EMBL" id="MHRX01000036">
    <property type="protein sequence ID" value="OHA33034.1"/>
    <property type="molecule type" value="Genomic_DNA"/>
</dbReference>
<dbReference type="PANTHER" id="PTHR21237">
    <property type="entry name" value="GRPE PROTEIN"/>
    <property type="match status" value="1"/>
</dbReference>
<dbReference type="PANTHER" id="PTHR21237:SF23">
    <property type="entry name" value="GRPE PROTEIN HOMOLOG, MITOCHONDRIAL"/>
    <property type="match status" value="1"/>
</dbReference>
<dbReference type="Gene3D" id="2.30.22.10">
    <property type="entry name" value="Head domain of nucleotide exchange factor GrpE"/>
    <property type="match status" value="1"/>
</dbReference>
<evidence type="ECO:0000256" key="6">
    <source>
        <dbReference type="SAM" id="MobiDB-lite"/>
    </source>
</evidence>
<organism evidence="7 8">
    <name type="scientific">Candidatus Taylorbacteria bacterium RIFCSPLOWO2_01_FULL_45_15b</name>
    <dbReference type="NCBI Taxonomy" id="1802319"/>
    <lineage>
        <taxon>Bacteria</taxon>
        <taxon>Candidatus Tayloriibacteriota</taxon>
    </lineage>
</organism>
<keyword evidence="2 3" id="KW-0143">Chaperone</keyword>
<evidence type="ECO:0000313" key="7">
    <source>
        <dbReference type="EMBL" id="OHA33034.1"/>
    </source>
</evidence>
<evidence type="ECO:0000256" key="3">
    <source>
        <dbReference type="HAMAP-Rule" id="MF_01151"/>
    </source>
</evidence>
<protein>
    <recommendedName>
        <fullName evidence="3">Protein GrpE</fullName>
    </recommendedName>
    <alternativeName>
        <fullName evidence="3">HSP-70 cofactor</fullName>
    </alternativeName>
</protein>
<dbReference type="GO" id="GO:0005737">
    <property type="term" value="C:cytoplasm"/>
    <property type="evidence" value="ECO:0007669"/>
    <property type="project" value="UniProtKB-SubCell"/>
</dbReference>
<keyword evidence="3" id="KW-0963">Cytoplasm</keyword>
<dbReference type="InterPro" id="IPR013805">
    <property type="entry name" value="GrpE_CC"/>
</dbReference>
<proteinExistence type="inferred from homology"/>
<dbReference type="InterPro" id="IPR009012">
    <property type="entry name" value="GrpE_head"/>
</dbReference>
<dbReference type="SUPFAM" id="SSF51064">
    <property type="entry name" value="Head domain of nucleotide exchange factor GrpE"/>
    <property type="match status" value="1"/>
</dbReference>
<dbReference type="GO" id="GO:0042803">
    <property type="term" value="F:protein homodimerization activity"/>
    <property type="evidence" value="ECO:0007669"/>
    <property type="project" value="InterPro"/>
</dbReference>
<dbReference type="STRING" id="1802319.A2928_00605"/>
<comment type="function">
    <text evidence="3">Participates actively in the response to hyperosmotic and heat shock by preventing the aggregation of stress-denatured proteins, in association with DnaK and GrpE. It is the nucleotide exchange factor for DnaK and may function as a thermosensor. Unfolded proteins bind initially to DnaJ; upon interaction with the DnaJ-bound protein, DnaK hydrolyzes its bound ATP, resulting in the formation of a stable complex. GrpE releases ADP from DnaK; ATP binding to DnaK triggers the release of the substrate protein, thus completing the reaction cycle. Several rounds of ATP-dependent interactions between DnaJ, DnaK and GrpE are required for fully efficient folding.</text>
</comment>
<dbReference type="GO" id="GO:0006457">
    <property type="term" value="P:protein folding"/>
    <property type="evidence" value="ECO:0007669"/>
    <property type="project" value="InterPro"/>
</dbReference>
<sequence length="207" mass="23841">MTDELNNKKGGMAADISDDSEIAMGKDDIIPDEADFVVEDDSVSSAGKIKELREKLRLAHEAKEKYHADLQRAQADFINLRKRDEEERKELMKYANQGLLEELIPVLDSFNMAMRNKEAWNNVSKEWRTGVEYIFNQLKGILAENGVQEIDPLGQKYDPRNEEAIEMLLVEDENDDHKIIDVVQKGYKIGDRMIRAPKVKVNEFKRS</sequence>
<comment type="similarity">
    <text evidence="1 3 4">Belongs to the GrpE family.</text>
</comment>
<comment type="subunit">
    <text evidence="3">Homodimer.</text>
</comment>
<dbReference type="InterPro" id="IPR000740">
    <property type="entry name" value="GrpE"/>
</dbReference>
<gene>
    <name evidence="3" type="primary">grpE</name>
    <name evidence="7" type="ORF">A2928_00605</name>
</gene>
<dbReference type="HAMAP" id="MF_01151">
    <property type="entry name" value="GrpE"/>
    <property type="match status" value="1"/>
</dbReference>
<dbReference type="Pfam" id="PF01025">
    <property type="entry name" value="GrpE"/>
    <property type="match status" value="1"/>
</dbReference>
<evidence type="ECO:0000256" key="2">
    <source>
        <dbReference type="ARBA" id="ARBA00023186"/>
    </source>
</evidence>
<feature type="region of interest" description="Disordered" evidence="6">
    <location>
        <begin position="1"/>
        <end position="24"/>
    </location>
</feature>
<comment type="caution">
    <text evidence="7">The sequence shown here is derived from an EMBL/GenBank/DDBJ whole genome shotgun (WGS) entry which is preliminary data.</text>
</comment>
<feature type="coiled-coil region" evidence="5">
    <location>
        <begin position="49"/>
        <end position="90"/>
    </location>
</feature>
<dbReference type="GO" id="GO:0000774">
    <property type="term" value="F:adenyl-nucleotide exchange factor activity"/>
    <property type="evidence" value="ECO:0007669"/>
    <property type="project" value="InterPro"/>
</dbReference>
<dbReference type="Gene3D" id="3.90.20.20">
    <property type="match status" value="1"/>
</dbReference>
<comment type="subcellular location">
    <subcellularLocation>
        <location evidence="3">Cytoplasm</location>
    </subcellularLocation>
</comment>
<dbReference type="Proteomes" id="UP000176221">
    <property type="component" value="Unassembled WGS sequence"/>
</dbReference>
<reference evidence="7 8" key="1">
    <citation type="journal article" date="2016" name="Nat. Commun.">
        <title>Thousands of microbial genomes shed light on interconnected biogeochemical processes in an aquifer system.</title>
        <authorList>
            <person name="Anantharaman K."/>
            <person name="Brown C.T."/>
            <person name="Hug L.A."/>
            <person name="Sharon I."/>
            <person name="Castelle C.J."/>
            <person name="Probst A.J."/>
            <person name="Thomas B.C."/>
            <person name="Singh A."/>
            <person name="Wilkins M.J."/>
            <person name="Karaoz U."/>
            <person name="Brodie E.L."/>
            <person name="Williams K.H."/>
            <person name="Hubbard S.S."/>
            <person name="Banfield J.F."/>
        </authorList>
    </citation>
    <scope>NUCLEOTIDE SEQUENCE [LARGE SCALE GENOMIC DNA]</scope>
</reference>
<evidence type="ECO:0000256" key="5">
    <source>
        <dbReference type="SAM" id="Coils"/>
    </source>
</evidence>
<evidence type="ECO:0000256" key="4">
    <source>
        <dbReference type="RuleBase" id="RU004478"/>
    </source>
</evidence>
<evidence type="ECO:0000313" key="8">
    <source>
        <dbReference type="Proteomes" id="UP000176221"/>
    </source>
</evidence>
<dbReference type="AlphaFoldDB" id="A0A1G2NA96"/>
<evidence type="ECO:0000256" key="1">
    <source>
        <dbReference type="ARBA" id="ARBA00009054"/>
    </source>
</evidence>
<keyword evidence="5" id="KW-0175">Coiled coil</keyword>
<name>A0A1G2NA96_9BACT</name>
<dbReference type="PRINTS" id="PR00773">
    <property type="entry name" value="GRPEPROTEIN"/>
</dbReference>